<organism evidence="8 9">
    <name type="scientific">Nocardiopsis alborubida</name>
    <dbReference type="NCBI Taxonomy" id="146802"/>
    <lineage>
        <taxon>Bacteria</taxon>
        <taxon>Bacillati</taxon>
        <taxon>Actinomycetota</taxon>
        <taxon>Actinomycetes</taxon>
        <taxon>Streptosporangiales</taxon>
        <taxon>Nocardiopsidaceae</taxon>
        <taxon>Nocardiopsis</taxon>
    </lineage>
</organism>
<dbReference type="Gene3D" id="3.40.50.300">
    <property type="entry name" value="P-loop containing nucleotide triphosphate hydrolases"/>
    <property type="match status" value="2"/>
</dbReference>
<dbReference type="EMBL" id="JAAXPG010000020">
    <property type="protein sequence ID" value="NKZ00098.1"/>
    <property type="molecule type" value="Genomic_DNA"/>
</dbReference>
<evidence type="ECO:0000313" key="8">
    <source>
        <dbReference type="EMBL" id="NKZ00098.1"/>
    </source>
</evidence>
<keyword evidence="5" id="KW-0067">ATP-binding</keyword>
<dbReference type="CDD" id="cd18808">
    <property type="entry name" value="SF1_C_Upf1"/>
    <property type="match status" value="1"/>
</dbReference>
<keyword evidence="8" id="KW-0808">Transferase</keyword>
<dbReference type="SMART" id="SM00382">
    <property type="entry name" value="AAA"/>
    <property type="match status" value="1"/>
</dbReference>
<keyword evidence="4" id="KW-0347">Helicase</keyword>
<comment type="caution">
    <text evidence="8">The sequence shown here is derived from an EMBL/GenBank/DDBJ whole genome shotgun (WGS) entry which is preliminary data.</text>
</comment>
<dbReference type="InterPro" id="IPR027417">
    <property type="entry name" value="P-loop_NTPase"/>
</dbReference>
<dbReference type="InterPro" id="IPR050534">
    <property type="entry name" value="Coronavir_polyprotein_1ab"/>
</dbReference>
<dbReference type="GO" id="GO:0043139">
    <property type="term" value="F:5'-3' DNA helicase activity"/>
    <property type="evidence" value="ECO:0007669"/>
    <property type="project" value="TreeGrafter"/>
</dbReference>
<evidence type="ECO:0000256" key="1">
    <source>
        <dbReference type="ARBA" id="ARBA00007913"/>
    </source>
</evidence>
<keyword evidence="8" id="KW-0418">Kinase</keyword>
<sequence length="1138" mass="127942">MIGDRFLLLGVSPRIGGLSEVKKAVDTNSEDGVFVAVKVLRKRDDEIIKIFLDRETESLKELRHPNIVQMLDSGWDETLGQYYIALEWVDRSLKDVLPEGSPMAWESYFEKIGIPLVEALSHAHSLEIEHRDVKPGNVLIDSKGRPKLADFGIAKIRSKVLESDETVADFRSSLYAPPGGEDEVPYVRDVFSYGVLAIQAITGSKIGSHTDLTPTLEGMDVDSEFRDILRDCVDFNPARRPANATILEQRIREAFRVCGDRKSRKRNALWMKCTRSAAEKVLGLKRGDDVNWDQAESAILNDLSDQVHAEFSYNRQSEEVEFDTIRLIGRSCLYLLKLADDSDDRAVIVTVLNKGDEWIERQREKAYPVGLSLTWAFADPGEHAAVEGLKSLMDRLKEHSDLRQKSKESLRSQNLGDLFEGWRRLLDAREESAAGGRKQLEYERVSGQGRSIEFHLTLPNDVVMQGEEWTVFDYTNRRSLDRGEVVRQGDKSVTLRFSKADVRMPQKGFLKPYLGPTQTALNRQKSALNSVAHGQSKNKLLREVIEDPSQISVGPPAEISQWFRKDLDGSKREVVKHALGTQDLLLVEGPPGTGKTTVIAEIVEQTLKRSPNVRILIVSQTHIAIDNALLRLEDAGISGLVRLGRPDDSRVADSAQHLLLDKRVKRWSKEVRSKAEAHMDRLAGSQGVETRHLKAALLLQELASVADTLTTVEKHLESLDDRTYSERTTSTRELGEQMVDARQRREKLRDQRRELFDRTQAVLDGDLTLREEMSSSEARAGVEALLGNDGYGQRLMGLVELQGEWLQRIGSDQNLVSSFLKDSKVIGGTALGFLGHPAARDLQFDLCIFDEASKATATEALVPLARAQRWVLVGDTRQLPPIDEEILRDRPLMVEYQLDPELVKTTLFQYLAEKTQSPVKHMLREQYRMTPAIGNLISNCFYNGELRSPGRQQLAGYDRVSKPVLWLDTSRLGNQRLESERSAAQTSISNRTEAKIAIRHLETLEKSIGRGLIKISGKKKLEVLVIAPYSRQVDELKRSLAAVRMSNIDAEVLSVDAVQGRECDLAVFSVTRSNNRGDFGFLGEPYWRRINVALSRARYGLVVVGDAAFSGSKQGALRDVLDYMRNHPEECEVRDVNI</sequence>
<feature type="region of interest" description="Disordered" evidence="6">
    <location>
        <begin position="720"/>
        <end position="744"/>
    </location>
</feature>
<dbReference type="InterPro" id="IPR047187">
    <property type="entry name" value="SF1_C_Upf1"/>
</dbReference>
<dbReference type="InterPro" id="IPR000719">
    <property type="entry name" value="Prot_kinase_dom"/>
</dbReference>
<dbReference type="Pfam" id="PF00069">
    <property type="entry name" value="Pkinase"/>
    <property type="match status" value="1"/>
</dbReference>
<dbReference type="PROSITE" id="PS50011">
    <property type="entry name" value="PROTEIN_KINASE_DOM"/>
    <property type="match status" value="1"/>
</dbReference>
<dbReference type="SMART" id="SM00220">
    <property type="entry name" value="S_TKc"/>
    <property type="match status" value="1"/>
</dbReference>
<dbReference type="SUPFAM" id="SSF56112">
    <property type="entry name" value="Protein kinase-like (PK-like)"/>
    <property type="match status" value="1"/>
</dbReference>
<dbReference type="GO" id="GO:0016787">
    <property type="term" value="F:hydrolase activity"/>
    <property type="evidence" value="ECO:0007669"/>
    <property type="project" value="UniProtKB-KW"/>
</dbReference>
<dbReference type="AlphaFoldDB" id="A0A7X6MG27"/>
<gene>
    <name evidence="8" type="ORF">HGB44_20850</name>
</gene>
<dbReference type="CDD" id="cd14014">
    <property type="entry name" value="STKc_PknB_like"/>
    <property type="match status" value="1"/>
</dbReference>
<evidence type="ECO:0000256" key="2">
    <source>
        <dbReference type="ARBA" id="ARBA00022741"/>
    </source>
</evidence>
<evidence type="ECO:0000256" key="6">
    <source>
        <dbReference type="SAM" id="MobiDB-lite"/>
    </source>
</evidence>
<dbReference type="PROSITE" id="PS00108">
    <property type="entry name" value="PROTEIN_KINASE_ST"/>
    <property type="match status" value="1"/>
</dbReference>
<name>A0A7X6MG27_9ACTN</name>
<evidence type="ECO:0000313" key="9">
    <source>
        <dbReference type="Proteomes" id="UP000553209"/>
    </source>
</evidence>
<keyword evidence="2" id="KW-0547">Nucleotide-binding</keyword>
<comment type="similarity">
    <text evidence="1">Belongs to the DNA2/NAM7 helicase family.</text>
</comment>
<evidence type="ECO:0000259" key="7">
    <source>
        <dbReference type="PROSITE" id="PS50011"/>
    </source>
</evidence>
<feature type="domain" description="Protein kinase" evidence="7">
    <location>
        <begin position="7"/>
        <end position="255"/>
    </location>
</feature>
<reference evidence="8 9" key="1">
    <citation type="submission" date="2020-04" db="EMBL/GenBank/DDBJ databases">
        <title>MicrobeNet Type strains.</title>
        <authorList>
            <person name="Nicholson A.C."/>
        </authorList>
    </citation>
    <scope>NUCLEOTIDE SEQUENCE [LARGE SCALE GENOMIC DNA]</scope>
    <source>
        <strain evidence="8 9">ATCC 23612</strain>
    </source>
</reference>
<dbReference type="InterPro" id="IPR011009">
    <property type="entry name" value="Kinase-like_dom_sf"/>
</dbReference>
<dbReference type="InterPro" id="IPR003593">
    <property type="entry name" value="AAA+_ATPase"/>
</dbReference>
<keyword evidence="3" id="KW-0378">Hydrolase</keyword>
<dbReference type="InterPro" id="IPR041677">
    <property type="entry name" value="DNA2/NAM7_AAA_11"/>
</dbReference>
<dbReference type="Proteomes" id="UP000553209">
    <property type="component" value="Unassembled WGS sequence"/>
</dbReference>
<protein>
    <submittedName>
        <fullName evidence="8">Protein kinase</fullName>
    </submittedName>
</protein>
<dbReference type="Gene3D" id="1.10.510.10">
    <property type="entry name" value="Transferase(Phosphotransferase) domain 1"/>
    <property type="match status" value="1"/>
</dbReference>
<dbReference type="GO" id="GO:0004672">
    <property type="term" value="F:protein kinase activity"/>
    <property type="evidence" value="ECO:0007669"/>
    <property type="project" value="InterPro"/>
</dbReference>
<evidence type="ECO:0000256" key="5">
    <source>
        <dbReference type="ARBA" id="ARBA00022840"/>
    </source>
</evidence>
<dbReference type="SUPFAM" id="SSF52540">
    <property type="entry name" value="P-loop containing nucleoside triphosphate hydrolases"/>
    <property type="match status" value="1"/>
</dbReference>
<proteinExistence type="inferred from homology"/>
<evidence type="ECO:0000256" key="3">
    <source>
        <dbReference type="ARBA" id="ARBA00022801"/>
    </source>
</evidence>
<dbReference type="PANTHER" id="PTHR43788:SF8">
    <property type="entry name" value="DNA-BINDING PROTEIN SMUBP-2"/>
    <property type="match status" value="1"/>
</dbReference>
<dbReference type="Pfam" id="PF13087">
    <property type="entry name" value="AAA_12"/>
    <property type="match status" value="1"/>
</dbReference>
<evidence type="ECO:0000256" key="4">
    <source>
        <dbReference type="ARBA" id="ARBA00022806"/>
    </source>
</evidence>
<keyword evidence="9" id="KW-1185">Reference proteome</keyword>
<dbReference type="PANTHER" id="PTHR43788">
    <property type="entry name" value="DNA2/NAM7 HELICASE FAMILY MEMBER"/>
    <property type="match status" value="1"/>
</dbReference>
<dbReference type="InterPro" id="IPR041679">
    <property type="entry name" value="DNA2/NAM7-like_C"/>
</dbReference>
<dbReference type="InterPro" id="IPR008271">
    <property type="entry name" value="Ser/Thr_kinase_AS"/>
</dbReference>
<accession>A0A7X6MG27</accession>
<dbReference type="Pfam" id="PF13086">
    <property type="entry name" value="AAA_11"/>
    <property type="match status" value="1"/>
</dbReference>
<dbReference type="GO" id="GO:0005524">
    <property type="term" value="F:ATP binding"/>
    <property type="evidence" value="ECO:0007669"/>
    <property type="project" value="UniProtKB-KW"/>
</dbReference>